<sequence>MASITASLELSFQNCSLSDEDDDNDSGIDFSASSDDTPQNHTNSSGSLELNSHVSLPYQWEQCLDLKTGEIYYINWMNGRKVKEDPRKMFNGGNGSEQLFHYHTDNDNDEDSSCDSDEGSSSPCSSTTTDNSKTNGYYTSNNDHHHQADGDDDGDDEDQVLVVAGCKSCLMYFMLPKRVEECPKCNALLLHFDHRSDQNSIIVDSP</sequence>
<evidence type="ECO:0000256" key="1">
    <source>
        <dbReference type="SAM" id="MobiDB-lite"/>
    </source>
</evidence>
<dbReference type="Pfam" id="PF24747">
    <property type="entry name" value="Zn-ribbon_GIR1"/>
    <property type="match status" value="1"/>
</dbReference>
<dbReference type="InterPro" id="IPR036020">
    <property type="entry name" value="WW_dom_sf"/>
</dbReference>
<dbReference type="PANTHER" id="PTHR14791">
    <property type="entry name" value="BOMB/KIRA PROTEINS"/>
    <property type="match status" value="1"/>
</dbReference>
<dbReference type="InterPro" id="IPR056440">
    <property type="entry name" value="Zn-ribbon_GIR1"/>
</dbReference>
<dbReference type="PANTHER" id="PTHR14791:SF29">
    <property type="entry name" value="PROTEIN KIBRA"/>
    <property type="match status" value="1"/>
</dbReference>
<dbReference type="EMBL" id="JAJJMA010317113">
    <property type="protein sequence ID" value="MCL7049524.1"/>
    <property type="molecule type" value="Genomic_DNA"/>
</dbReference>
<feature type="compositionally biased region" description="Low complexity" evidence="1">
    <location>
        <begin position="119"/>
        <end position="132"/>
    </location>
</feature>
<keyword evidence="4" id="KW-1185">Reference proteome</keyword>
<dbReference type="InterPro" id="IPR051105">
    <property type="entry name" value="WWC/KIBRA_Hippo_Reg"/>
</dbReference>
<evidence type="ECO:0000313" key="3">
    <source>
        <dbReference type="EMBL" id="MCL7049524.1"/>
    </source>
</evidence>
<evidence type="ECO:0000313" key="4">
    <source>
        <dbReference type="Proteomes" id="UP001177140"/>
    </source>
</evidence>
<accession>A0AA41VXT8</accession>
<reference evidence="3" key="1">
    <citation type="submission" date="2022-03" db="EMBL/GenBank/DDBJ databases">
        <title>A functionally conserved STORR gene fusion in Papaver species that diverged 16.8 million years ago.</title>
        <authorList>
            <person name="Catania T."/>
        </authorList>
    </citation>
    <scope>NUCLEOTIDE SEQUENCE</scope>
    <source>
        <strain evidence="3">S-191538</strain>
    </source>
</reference>
<proteinExistence type="predicted"/>
<organism evidence="3 4">
    <name type="scientific">Papaver nudicaule</name>
    <name type="common">Iceland poppy</name>
    <dbReference type="NCBI Taxonomy" id="74823"/>
    <lineage>
        <taxon>Eukaryota</taxon>
        <taxon>Viridiplantae</taxon>
        <taxon>Streptophyta</taxon>
        <taxon>Embryophyta</taxon>
        <taxon>Tracheophyta</taxon>
        <taxon>Spermatophyta</taxon>
        <taxon>Magnoliopsida</taxon>
        <taxon>Ranunculales</taxon>
        <taxon>Papaveraceae</taxon>
        <taxon>Papaveroideae</taxon>
        <taxon>Papaver</taxon>
    </lineage>
</organism>
<feature type="compositionally biased region" description="Acidic residues" evidence="1">
    <location>
        <begin position="107"/>
        <end position="118"/>
    </location>
</feature>
<feature type="domain" description="GIR1-like zinc ribbon" evidence="2">
    <location>
        <begin position="161"/>
        <end position="192"/>
    </location>
</feature>
<comment type="caution">
    <text evidence="3">The sequence shown here is derived from an EMBL/GenBank/DDBJ whole genome shotgun (WGS) entry which is preliminary data.</text>
</comment>
<name>A0AA41VXT8_PAPNU</name>
<dbReference type="Proteomes" id="UP001177140">
    <property type="component" value="Unassembled WGS sequence"/>
</dbReference>
<feature type="region of interest" description="Disordered" evidence="1">
    <location>
        <begin position="87"/>
        <end position="156"/>
    </location>
</feature>
<evidence type="ECO:0000259" key="2">
    <source>
        <dbReference type="Pfam" id="PF24747"/>
    </source>
</evidence>
<feature type="region of interest" description="Disordered" evidence="1">
    <location>
        <begin position="16"/>
        <end position="49"/>
    </location>
</feature>
<gene>
    <name evidence="3" type="ORF">MKW94_004196</name>
</gene>
<protein>
    <recommendedName>
        <fullName evidence="2">GIR1-like zinc ribbon domain-containing protein</fullName>
    </recommendedName>
</protein>
<dbReference type="Gene3D" id="2.20.70.10">
    <property type="match status" value="1"/>
</dbReference>
<dbReference type="AlphaFoldDB" id="A0AA41VXT8"/>
<dbReference type="SUPFAM" id="SSF51045">
    <property type="entry name" value="WW domain"/>
    <property type="match status" value="1"/>
</dbReference>
<feature type="compositionally biased region" description="Polar residues" evidence="1">
    <location>
        <begin position="32"/>
        <end position="49"/>
    </location>
</feature>